<comment type="caution">
    <text evidence="1">The sequence shown here is derived from an EMBL/GenBank/DDBJ whole genome shotgun (WGS) entry which is preliminary data.</text>
</comment>
<proteinExistence type="predicted"/>
<evidence type="ECO:0000313" key="2">
    <source>
        <dbReference type="Proteomes" id="UP001062846"/>
    </source>
</evidence>
<keyword evidence="2" id="KW-1185">Reference proteome</keyword>
<reference evidence="1" key="1">
    <citation type="submission" date="2022-02" db="EMBL/GenBank/DDBJ databases">
        <title>Plant Genome Project.</title>
        <authorList>
            <person name="Zhang R.-G."/>
        </authorList>
    </citation>
    <scope>NUCLEOTIDE SEQUENCE</scope>
    <source>
        <strain evidence="1">AT1</strain>
    </source>
</reference>
<dbReference type="Proteomes" id="UP001062846">
    <property type="component" value="Chromosome 4"/>
</dbReference>
<organism evidence="1 2">
    <name type="scientific">Rhododendron molle</name>
    <name type="common">Chinese azalea</name>
    <name type="synonym">Azalea mollis</name>
    <dbReference type="NCBI Taxonomy" id="49168"/>
    <lineage>
        <taxon>Eukaryota</taxon>
        <taxon>Viridiplantae</taxon>
        <taxon>Streptophyta</taxon>
        <taxon>Embryophyta</taxon>
        <taxon>Tracheophyta</taxon>
        <taxon>Spermatophyta</taxon>
        <taxon>Magnoliopsida</taxon>
        <taxon>eudicotyledons</taxon>
        <taxon>Gunneridae</taxon>
        <taxon>Pentapetalae</taxon>
        <taxon>asterids</taxon>
        <taxon>Ericales</taxon>
        <taxon>Ericaceae</taxon>
        <taxon>Ericoideae</taxon>
        <taxon>Rhodoreae</taxon>
        <taxon>Rhododendron</taxon>
    </lineage>
</organism>
<evidence type="ECO:0000313" key="1">
    <source>
        <dbReference type="EMBL" id="KAI8560912.1"/>
    </source>
</evidence>
<dbReference type="EMBL" id="CM046391">
    <property type="protein sequence ID" value="KAI8560912.1"/>
    <property type="molecule type" value="Genomic_DNA"/>
</dbReference>
<protein>
    <submittedName>
        <fullName evidence="1">Uncharacterized protein</fullName>
    </submittedName>
</protein>
<accession>A0ACC0P7D0</accession>
<name>A0ACC0P7D0_RHOML</name>
<gene>
    <name evidence="1" type="ORF">RHMOL_Rhmol04G0292700</name>
</gene>
<sequence>MDIELGHNNFCEITRVETVMMADGRGVVRMVAPFAWMLMAVTSLDCGDPVAPFWRNARRALWTVGVDKEMHLKEAVESLQKIELELIKGKSKFFGGETIGYLDIALEWISYWLPVLEEVGSMTIADPIQFPAIAGWTENFSHHPMVKDKLPPRDEMVVYYQRKKKETEAQVASARKG</sequence>